<dbReference type="EMBL" id="KZ451998">
    <property type="protein sequence ID" value="PKA53368.1"/>
    <property type="molecule type" value="Genomic_DNA"/>
</dbReference>
<dbReference type="GO" id="GO:0031492">
    <property type="term" value="F:nucleosomal DNA binding"/>
    <property type="evidence" value="ECO:0007669"/>
    <property type="project" value="TreeGrafter"/>
</dbReference>
<evidence type="ECO:0000256" key="2">
    <source>
        <dbReference type="ARBA" id="ARBA00023125"/>
    </source>
</evidence>
<dbReference type="SMART" id="SM00526">
    <property type="entry name" value="H15"/>
    <property type="match status" value="1"/>
</dbReference>
<evidence type="ECO:0000256" key="4">
    <source>
        <dbReference type="SAM" id="MobiDB-lite"/>
    </source>
</evidence>
<evidence type="ECO:0000256" key="3">
    <source>
        <dbReference type="ARBA" id="ARBA00023242"/>
    </source>
</evidence>
<evidence type="ECO:0000256" key="1">
    <source>
        <dbReference type="ARBA" id="ARBA00004123"/>
    </source>
</evidence>
<keyword evidence="3" id="KW-0539">Nucleus</keyword>
<dbReference type="PANTHER" id="PTHR11467:SF109">
    <property type="entry name" value="H15 DOMAIN-CONTAINING PROTEIN"/>
    <property type="match status" value="1"/>
</dbReference>
<feature type="domain" description="H15" evidence="5">
    <location>
        <begin position="17"/>
        <end position="87"/>
    </location>
</feature>
<dbReference type="SUPFAM" id="SSF46785">
    <property type="entry name" value="Winged helix' DNA-binding domain"/>
    <property type="match status" value="1"/>
</dbReference>
<name>A0A2I0ACU2_9ASPA</name>
<reference evidence="6 7" key="1">
    <citation type="journal article" date="2017" name="Nature">
        <title>The Apostasia genome and the evolution of orchids.</title>
        <authorList>
            <person name="Zhang G.Q."/>
            <person name="Liu K.W."/>
            <person name="Li Z."/>
            <person name="Lohaus R."/>
            <person name="Hsiao Y.Y."/>
            <person name="Niu S.C."/>
            <person name="Wang J.Y."/>
            <person name="Lin Y.C."/>
            <person name="Xu Q."/>
            <person name="Chen L.J."/>
            <person name="Yoshida K."/>
            <person name="Fujiwara S."/>
            <person name="Wang Z.W."/>
            <person name="Zhang Y.Q."/>
            <person name="Mitsuda N."/>
            <person name="Wang M."/>
            <person name="Liu G.H."/>
            <person name="Pecoraro L."/>
            <person name="Huang H.X."/>
            <person name="Xiao X.J."/>
            <person name="Lin M."/>
            <person name="Wu X.Y."/>
            <person name="Wu W.L."/>
            <person name="Chen Y.Y."/>
            <person name="Chang S.B."/>
            <person name="Sakamoto S."/>
            <person name="Ohme-Takagi M."/>
            <person name="Yagi M."/>
            <person name="Zeng S.J."/>
            <person name="Shen C.Y."/>
            <person name="Yeh C.M."/>
            <person name="Luo Y.B."/>
            <person name="Tsai W.C."/>
            <person name="Van de Peer Y."/>
            <person name="Liu Z.J."/>
        </authorList>
    </citation>
    <scope>NUCLEOTIDE SEQUENCE [LARGE SCALE GENOMIC DNA]</scope>
    <source>
        <strain evidence="7">cv. Shenzhen</strain>
        <tissue evidence="6">Stem</tissue>
    </source>
</reference>
<sequence length="211" mass="23933">MAAVIPLRRDPLRRTPDHPPYATMIGEAIRKLRDAGGSTEPAISEYIISHFDGLPWAHDRLYPYLLRKLVAMGEFAEPTPGRFLLAADMPVSARMRMPAPAAEAAASEAASSLPDRDFKNVGGPTWGRRRWRSWRRPALLQKIADVDDGGAQQELVNSPEPWRTKEEEEEEKQQFEVLHQRNFCVRVVRPDSTKTVAKQSERRNGTAYMTR</sequence>
<dbReference type="GO" id="GO:0045910">
    <property type="term" value="P:negative regulation of DNA recombination"/>
    <property type="evidence" value="ECO:0007669"/>
    <property type="project" value="TreeGrafter"/>
</dbReference>
<dbReference type="PANTHER" id="PTHR11467">
    <property type="entry name" value="HISTONE H1"/>
    <property type="match status" value="1"/>
</dbReference>
<dbReference type="InterPro" id="IPR036388">
    <property type="entry name" value="WH-like_DNA-bd_sf"/>
</dbReference>
<dbReference type="GO" id="GO:0000786">
    <property type="term" value="C:nucleosome"/>
    <property type="evidence" value="ECO:0007669"/>
    <property type="project" value="InterPro"/>
</dbReference>
<keyword evidence="7" id="KW-1185">Reference proteome</keyword>
<evidence type="ECO:0000313" key="6">
    <source>
        <dbReference type="EMBL" id="PKA53368.1"/>
    </source>
</evidence>
<dbReference type="GO" id="GO:0005730">
    <property type="term" value="C:nucleolus"/>
    <property type="evidence" value="ECO:0007669"/>
    <property type="project" value="TreeGrafter"/>
</dbReference>
<keyword evidence="2" id="KW-0238">DNA-binding</keyword>
<evidence type="ECO:0000259" key="5">
    <source>
        <dbReference type="PROSITE" id="PS51504"/>
    </source>
</evidence>
<dbReference type="GO" id="GO:0006334">
    <property type="term" value="P:nucleosome assembly"/>
    <property type="evidence" value="ECO:0007669"/>
    <property type="project" value="InterPro"/>
</dbReference>
<organism evidence="6 7">
    <name type="scientific">Apostasia shenzhenica</name>
    <dbReference type="NCBI Taxonomy" id="1088818"/>
    <lineage>
        <taxon>Eukaryota</taxon>
        <taxon>Viridiplantae</taxon>
        <taxon>Streptophyta</taxon>
        <taxon>Embryophyta</taxon>
        <taxon>Tracheophyta</taxon>
        <taxon>Spermatophyta</taxon>
        <taxon>Magnoliopsida</taxon>
        <taxon>Liliopsida</taxon>
        <taxon>Asparagales</taxon>
        <taxon>Orchidaceae</taxon>
        <taxon>Apostasioideae</taxon>
        <taxon>Apostasia</taxon>
    </lineage>
</organism>
<accession>A0A2I0ACU2</accession>
<dbReference type="GO" id="GO:0030261">
    <property type="term" value="P:chromosome condensation"/>
    <property type="evidence" value="ECO:0007669"/>
    <property type="project" value="TreeGrafter"/>
</dbReference>
<dbReference type="Pfam" id="PF00538">
    <property type="entry name" value="Linker_histone"/>
    <property type="match status" value="1"/>
</dbReference>
<dbReference type="STRING" id="1088818.A0A2I0ACU2"/>
<dbReference type="GO" id="GO:0003690">
    <property type="term" value="F:double-stranded DNA binding"/>
    <property type="evidence" value="ECO:0007669"/>
    <property type="project" value="TreeGrafter"/>
</dbReference>
<dbReference type="InterPro" id="IPR005818">
    <property type="entry name" value="Histone_H1/H5_H15"/>
</dbReference>
<dbReference type="PROSITE" id="PS51504">
    <property type="entry name" value="H15"/>
    <property type="match status" value="1"/>
</dbReference>
<comment type="subcellular location">
    <subcellularLocation>
        <location evidence="1">Nucleus</location>
    </subcellularLocation>
</comment>
<feature type="region of interest" description="Disordered" evidence="4">
    <location>
        <begin position="146"/>
        <end position="174"/>
    </location>
</feature>
<dbReference type="Gene3D" id="1.10.10.10">
    <property type="entry name" value="Winged helix-like DNA-binding domain superfamily/Winged helix DNA-binding domain"/>
    <property type="match status" value="1"/>
</dbReference>
<dbReference type="InterPro" id="IPR036390">
    <property type="entry name" value="WH_DNA-bd_sf"/>
</dbReference>
<gene>
    <name evidence="6" type="ORF">AXF42_Ash012309</name>
</gene>
<dbReference type="OrthoDB" id="1110759at2759"/>
<dbReference type="CDD" id="cd00073">
    <property type="entry name" value="H15"/>
    <property type="match status" value="1"/>
</dbReference>
<evidence type="ECO:0000313" key="7">
    <source>
        <dbReference type="Proteomes" id="UP000236161"/>
    </source>
</evidence>
<proteinExistence type="predicted"/>
<dbReference type="Proteomes" id="UP000236161">
    <property type="component" value="Unassembled WGS sequence"/>
</dbReference>
<dbReference type="AlphaFoldDB" id="A0A2I0ACU2"/>
<protein>
    <submittedName>
        <fullName evidence="6">Histone H1</fullName>
    </submittedName>
</protein>